<dbReference type="Proteomes" id="UP000317648">
    <property type="component" value="Chromosome"/>
</dbReference>
<feature type="domain" description="THIF-type NAD/FAD binding fold" evidence="1">
    <location>
        <begin position="22"/>
        <end position="204"/>
    </location>
</feature>
<dbReference type="SUPFAM" id="SSF69572">
    <property type="entry name" value="Activating enzymes of the ubiquitin-like proteins"/>
    <property type="match status" value="1"/>
</dbReference>
<sequence>MSTTTTDTPDRFIRQRDLVPAERLAAITATVIGVGAIGRQVALQLAAIGTPCIQLIDFDDVEPTNIATQGYLHEDVGRPKVFAAAEAIRRLDPNVRVATIHERYRSKHTIGDAVFCCVDSISARSAIWRSAHRRCQIWADGRMLAEVIRVLAAGSPSDFTRYAGTLFPQADAQRGSCTSRSTIYAASIAAGLMLHQFTRWLRGLPVDADTTLNLLAGEWTVS</sequence>
<dbReference type="EC" id="2.7.7.73" evidence="2"/>
<evidence type="ECO:0000313" key="2">
    <source>
        <dbReference type="EMBL" id="QDU94481.1"/>
    </source>
</evidence>
<evidence type="ECO:0000313" key="3">
    <source>
        <dbReference type="Proteomes" id="UP000317648"/>
    </source>
</evidence>
<dbReference type="PANTHER" id="PTHR43267:SF1">
    <property type="entry name" value="TRNA THREONYLCARBAMOYLADENOSINE DEHYDRATASE"/>
    <property type="match status" value="1"/>
</dbReference>
<dbReference type="InterPro" id="IPR045886">
    <property type="entry name" value="ThiF/MoeB/HesA"/>
</dbReference>
<dbReference type="InterPro" id="IPR035985">
    <property type="entry name" value="Ubiquitin-activating_enz"/>
</dbReference>
<proteinExistence type="predicted"/>
<keyword evidence="2" id="KW-0548">Nucleotidyltransferase</keyword>
<dbReference type="RefSeq" id="WP_145052943.1">
    <property type="nucleotide sequence ID" value="NZ_CP036433.1"/>
</dbReference>
<dbReference type="GO" id="GO:0061503">
    <property type="term" value="F:tRNA threonylcarbamoyladenosine dehydratase"/>
    <property type="evidence" value="ECO:0007669"/>
    <property type="project" value="TreeGrafter"/>
</dbReference>
<dbReference type="GO" id="GO:0061504">
    <property type="term" value="P:cyclic threonylcarbamoyladenosine biosynthetic process"/>
    <property type="evidence" value="ECO:0007669"/>
    <property type="project" value="TreeGrafter"/>
</dbReference>
<evidence type="ECO:0000259" key="1">
    <source>
        <dbReference type="Pfam" id="PF00899"/>
    </source>
</evidence>
<dbReference type="GO" id="GO:0016779">
    <property type="term" value="F:nucleotidyltransferase activity"/>
    <property type="evidence" value="ECO:0007669"/>
    <property type="project" value="UniProtKB-KW"/>
</dbReference>
<dbReference type="KEGG" id="lcre:Pla8534_22720"/>
<dbReference type="EMBL" id="CP036433">
    <property type="protein sequence ID" value="QDU94481.1"/>
    <property type="molecule type" value="Genomic_DNA"/>
</dbReference>
<dbReference type="CDD" id="cd01483">
    <property type="entry name" value="E1_enzyme_family"/>
    <property type="match status" value="1"/>
</dbReference>
<dbReference type="AlphaFoldDB" id="A0A518DRL9"/>
<name>A0A518DRL9_9BACT</name>
<dbReference type="InterPro" id="IPR000594">
    <property type="entry name" value="ThiF_NAD_FAD-bd"/>
</dbReference>
<organism evidence="2 3">
    <name type="scientific">Lignipirellula cremea</name>
    <dbReference type="NCBI Taxonomy" id="2528010"/>
    <lineage>
        <taxon>Bacteria</taxon>
        <taxon>Pseudomonadati</taxon>
        <taxon>Planctomycetota</taxon>
        <taxon>Planctomycetia</taxon>
        <taxon>Pirellulales</taxon>
        <taxon>Pirellulaceae</taxon>
        <taxon>Lignipirellula</taxon>
    </lineage>
</organism>
<dbReference type="OrthoDB" id="9804286at2"/>
<reference evidence="2 3" key="1">
    <citation type="submission" date="2019-02" db="EMBL/GenBank/DDBJ databases">
        <title>Deep-cultivation of Planctomycetes and their phenomic and genomic characterization uncovers novel biology.</title>
        <authorList>
            <person name="Wiegand S."/>
            <person name="Jogler M."/>
            <person name="Boedeker C."/>
            <person name="Pinto D."/>
            <person name="Vollmers J."/>
            <person name="Rivas-Marin E."/>
            <person name="Kohn T."/>
            <person name="Peeters S.H."/>
            <person name="Heuer A."/>
            <person name="Rast P."/>
            <person name="Oberbeckmann S."/>
            <person name="Bunk B."/>
            <person name="Jeske O."/>
            <person name="Meyerdierks A."/>
            <person name="Storesund J.E."/>
            <person name="Kallscheuer N."/>
            <person name="Luecker S."/>
            <person name="Lage O.M."/>
            <person name="Pohl T."/>
            <person name="Merkel B.J."/>
            <person name="Hornburger P."/>
            <person name="Mueller R.-W."/>
            <person name="Bruemmer F."/>
            <person name="Labrenz M."/>
            <person name="Spormann A.M."/>
            <person name="Op den Camp H."/>
            <person name="Overmann J."/>
            <person name="Amann R."/>
            <person name="Jetten M.S.M."/>
            <person name="Mascher T."/>
            <person name="Medema M.H."/>
            <person name="Devos D.P."/>
            <person name="Kaster A.-K."/>
            <person name="Ovreas L."/>
            <person name="Rohde M."/>
            <person name="Galperin M.Y."/>
            <person name="Jogler C."/>
        </authorList>
    </citation>
    <scope>NUCLEOTIDE SEQUENCE [LARGE SCALE GENOMIC DNA]</scope>
    <source>
        <strain evidence="2 3">Pla85_3_4</strain>
    </source>
</reference>
<accession>A0A518DRL9</accession>
<dbReference type="Pfam" id="PF00899">
    <property type="entry name" value="ThiF"/>
    <property type="match status" value="1"/>
</dbReference>
<gene>
    <name evidence="2" type="primary">thiF_1</name>
    <name evidence="2" type="ORF">Pla8534_22720</name>
</gene>
<protein>
    <submittedName>
        <fullName evidence="2">Sulfur carrier protein ThiS adenylyltransferase</fullName>
        <ecNumber evidence="2">2.7.7.73</ecNumber>
    </submittedName>
</protein>
<keyword evidence="3" id="KW-1185">Reference proteome</keyword>
<keyword evidence="2" id="KW-0808">Transferase</keyword>
<dbReference type="PANTHER" id="PTHR43267">
    <property type="entry name" value="TRNA THREONYLCARBAMOYLADENOSINE DEHYDRATASE"/>
    <property type="match status" value="1"/>
</dbReference>
<dbReference type="Gene3D" id="3.40.50.720">
    <property type="entry name" value="NAD(P)-binding Rossmann-like Domain"/>
    <property type="match status" value="1"/>
</dbReference>
<dbReference type="GO" id="GO:0008641">
    <property type="term" value="F:ubiquitin-like modifier activating enzyme activity"/>
    <property type="evidence" value="ECO:0007669"/>
    <property type="project" value="InterPro"/>
</dbReference>